<dbReference type="InterPro" id="IPR004841">
    <property type="entry name" value="AA-permease/SLC12A_dom"/>
</dbReference>
<reference evidence="8 9" key="1">
    <citation type="journal article" date="2012" name="Genome Biol.">
        <title>Genome and low-iron response of an oceanic diatom adapted to chronic iron limitation.</title>
        <authorList>
            <person name="Lommer M."/>
            <person name="Specht M."/>
            <person name="Roy A.S."/>
            <person name="Kraemer L."/>
            <person name="Andreson R."/>
            <person name="Gutowska M.A."/>
            <person name="Wolf J."/>
            <person name="Bergner S.V."/>
            <person name="Schilhabel M.B."/>
            <person name="Klostermeier U.C."/>
            <person name="Beiko R.G."/>
            <person name="Rosenstiel P."/>
            <person name="Hippler M."/>
            <person name="Laroche J."/>
        </authorList>
    </citation>
    <scope>NUCLEOTIDE SEQUENCE [LARGE SCALE GENOMIC DNA]</scope>
    <source>
        <strain evidence="8 9">CCMP1005</strain>
    </source>
</reference>
<feature type="non-terminal residue" evidence="8">
    <location>
        <position position="561"/>
    </location>
</feature>
<gene>
    <name evidence="8" type="ORF">THAOC_02656</name>
</gene>
<proteinExistence type="predicted"/>
<dbReference type="PANTHER" id="PTHR11827">
    <property type="entry name" value="SOLUTE CARRIER FAMILY 12, CATION COTRANSPORTERS"/>
    <property type="match status" value="1"/>
</dbReference>
<dbReference type="EMBL" id="AGNL01002829">
    <property type="protein sequence ID" value="EJK75616.1"/>
    <property type="molecule type" value="Genomic_DNA"/>
</dbReference>
<evidence type="ECO:0000259" key="7">
    <source>
        <dbReference type="Pfam" id="PF00324"/>
    </source>
</evidence>
<keyword evidence="9" id="KW-1185">Reference proteome</keyword>
<feature type="domain" description="Amino acid permease/ SLC12A" evidence="7">
    <location>
        <begin position="236"/>
        <end position="412"/>
    </location>
</feature>
<comment type="caution">
    <text evidence="8">The sequence shown here is derived from an EMBL/GenBank/DDBJ whole genome shotgun (WGS) entry which is preliminary data.</text>
</comment>
<dbReference type="eggNOG" id="KOG2083">
    <property type="taxonomic scope" value="Eukaryota"/>
</dbReference>
<feature type="transmembrane region" description="Helical" evidence="6">
    <location>
        <begin position="192"/>
        <end position="214"/>
    </location>
</feature>
<feature type="region of interest" description="Disordered" evidence="5">
    <location>
        <begin position="22"/>
        <end position="53"/>
    </location>
</feature>
<evidence type="ECO:0000256" key="5">
    <source>
        <dbReference type="SAM" id="MobiDB-lite"/>
    </source>
</evidence>
<protein>
    <recommendedName>
        <fullName evidence="7">Amino acid permease/ SLC12A domain-containing protein</fullName>
    </recommendedName>
</protein>
<dbReference type="PANTHER" id="PTHR11827:SF72">
    <property type="entry name" value="GH08340P"/>
    <property type="match status" value="1"/>
</dbReference>
<keyword evidence="3 6" id="KW-1133">Transmembrane helix</keyword>
<evidence type="ECO:0000256" key="3">
    <source>
        <dbReference type="ARBA" id="ARBA00022989"/>
    </source>
</evidence>
<dbReference type="Pfam" id="PF00324">
    <property type="entry name" value="AA_permease"/>
    <property type="match status" value="1"/>
</dbReference>
<feature type="transmembrane region" description="Helical" evidence="6">
    <location>
        <begin position="63"/>
        <end position="80"/>
    </location>
</feature>
<sequence length="561" mass="59776">MVTLSSKSVLTAQTSAGSSTSFELASGASHGRGNSPATPAAGAGGGGTAGGGGQDAGQLDTLHGVYLPCLQSILGVILFLRLTHITSQSGMIFTTLIILASTTSTLLTWSSLSAIVTNGQIDSSSGPYYILSRTLGADIGCSLATLYYLGNTLSGSMFALGAVEALQHSVRAYYARWGYGFSGHLFRFDQQVMSAVVVVSMAGCVHFGAGWASLFSNLYLENLWPRFEPDPYTGTTPDIFACLALIYPCVTGILSGMSRATHLARPERSIPRGMFMAIVTSSSIYLMVCWLFGLCISNRTLKVDKFVTASVSYPHELIVRVGVVVSCLGLILGCMSTAPNLIASMSSDEVIPFLGFLKPPSADGSGRETVPKRALWFTALLVGLPTLGGNLDKVSPYATIFYLLMYAGLNMSTCVSGYVKPPGGRHVRSLLAFILMHAYIKKARRLANSGVKWGTLGSAVRYNIVTSALNSLAKSSASAMPSEVTMSVNEKGTLLRQPHLSDGSHSVLSGVTYEHDEETINFYRPNSDFHAKNWRPQLLTIIDVDYQGAPTNLHVMSMAAQ</sequence>
<dbReference type="OrthoDB" id="2020542at2759"/>
<evidence type="ECO:0000256" key="2">
    <source>
        <dbReference type="ARBA" id="ARBA00022692"/>
    </source>
</evidence>
<dbReference type="AlphaFoldDB" id="K0TLU3"/>
<dbReference type="InterPro" id="IPR004842">
    <property type="entry name" value="SLC12A_fam"/>
</dbReference>
<feature type="transmembrane region" description="Helical" evidence="6">
    <location>
        <begin position="92"/>
        <end position="116"/>
    </location>
</feature>
<feature type="transmembrane region" description="Helical" evidence="6">
    <location>
        <begin position="397"/>
        <end position="419"/>
    </location>
</feature>
<keyword evidence="4 6" id="KW-0472">Membrane</keyword>
<dbReference type="Gene3D" id="1.20.1740.10">
    <property type="entry name" value="Amino acid/polyamine transporter I"/>
    <property type="match status" value="1"/>
</dbReference>
<evidence type="ECO:0000256" key="4">
    <source>
        <dbReference type="ARBA" id="ARBA00023136"/>
    </source>
</evidence>
<feature type="transmembrane region" description="Helical" evidence="6">
    <location>
        <begin position="275"/>
        <end position="297"/>
    </location>
</feature>
<dbReference type="OMA" id="NINTIFW"/>
<evidence type="ECO:0000313" key="8">
    <source>
        <dbReference type="EMBL" id="EJK75616.1"/>
    </source>
</evidence>
<dbReference type="GO" id="GO:0016020">
    <property type="term" value="C:membrane"/>
    <property type="evidence" value="ECO:0007669"/>
    <property type="project" value="UniProtKB-SubCell"/>
</dbReference>
<comment type="subcellular location">
    <subcellularLocation>
        <location evidence="1">Membrane</location>
        <topology evidence="1">Multi-pass membrane protein</topology>
    </subcellularLocation>
</comment>
<dbReference type="Proteomes" id="UP000266841">
    <property type="component" value="Unassembled WGS sequence"/>
</dbReference>
<dbReference type="GO" id="GO:0015377">
    <property type="term" value="F:chloride:monoatomic cation symporter activity"/>
    <property type="evidence" value="ECO:0007669"/>
    <property type="project" value="InterPro"/>
</dbReference>
<name>K0TLU3_THAOC</name>
<evidence type="ECO:0000313" key="9">
    <source>
        <dbReference type="Proteomes" id="UP000266841"/>
    </source>
</evidence>
<evidence type="ECO:0000256" key="6">
    <source>
        <dbReference type="SAM" id="Phobius"/>
    </source>
</evidence>
<accession>K0TLU3</accession>
<feature type="transmembrane region" description="Helical" evidence="6">
    <location>
        <begin position="317"/>
        <end position="338"/>
    </location>
</feature>
<keyword evidence="2 6" id="KW-0812">Transmembrane</keyword>
<feature type="compositionally biased region" description="Gly residues" evidence="5">
    <location>
        <begin position="42"/>
        <end position="53"/>
    </location>
</feature>
<evidence type="ECO:0000256" key="1">
    <source>
        <dbReference type="ARBA" id="ARBA00004141"/>
    </source>
</evidence>
<organism evidence="8 9">
    <name type="scientific">Thalassiosira oceanica</name>
    <name type="common">Marine diatom</name>
    <dbReference type="NCBI Taxonomy" id="159749"/>
    <lineage>
        <taxon>Eukaryota</taxon>
        <taxon>Sar</taxon>
        <taxon>Stramenopiles</taxon>
        <taxon>Ochrophyta</taxon>
        <taxon>Bacillariophyta</taxon>
        <taxon>Coscinodiscophyceae</taxon>
        <taxon>Thalassiosirophycidae</taxon>
        <taxon>Thalassiosirales</taxon>
        <taxon>Thalassiosiraceae</taxon>
        <taxon>Thalassiosira</taxon>
    </lineage>
</organism>